<reference evidence="4" key="2">
    <citation type="submission" date="2011-01" db="EMBL/GenBank/DDBJ databases">
        <title>The complete genome of Deinococcus maricopensis DSM 21211.</title>
        <authorList>
            <consortium name="US DOE Joint Genome Institute (JGI-PGF)"/>
            <person name="Lucas S."/>
            <person name="Copeland A."/>
            <person name="Lapidus A."/>
            <person name="Goodwin L."/>
            <person name="Pitluck S."/>
            <person name="Kyrpides N."/>
            <person name="Mavromatis K."/>
            <person name="Pagani I."/>
            <person name="Ivanova N."/>
            <person name="Ovchinnikova G."/>
            <person name="Zeytun A."/>
            <person name="Detter J.C."/>
            <person name="Han C."/>
            <person name="Land M."/>
            <person name="Hauser L."/>
            <person name="Markowitz V."/>
            <person name="Cheng J.-F."/>
            <person name="Hugenholtz P."/>
            <person name="Woyke T."/>
            <person name="Wu D."/>
            <person name="Pukall R."/>
            <person name="Gehrich-Schroeter G."/>
            <person name="Brambilla E."/>
            <person name="Klenk H.-P."/>
            <person name="Eisen J.A."/>
        </authorList>
    </citation>
    <scope>NUCLEOTIDE SEQUENCE [LARGE SCALE GENOMIC DNA]</scope>
    <source>
        <strain evidence="4">DSM 21211 / LMG 22137 / NRRL B-23946 / LB-34</strain>
    </source>
</reference>
<dbReference type="AlphaFoldDB" id="E8U967"/>
<reference evidence="3 4" key="1">
    <citation type="journal article" date="2011" name="Stand. Genomic Sci.">
        <title>Complete genome sequence of Deinococcus maricopensis type strain (LB-34).</title>
        <authorList>
            <person name="Pukall R."/>
            <person name="Zeytun A."/>
            <person name="Lucas S."/>
            <person name="Lapidus A."/>
            <person name="Hammon N."/>
            <person name="Deshpande S."/>
            <person name="Nolan M."/>
            <person name="Cheng J.F."/>
            <person name="Pitluck S."/>
            <person name="Liolios K."/>
            <person name="Pagani I."/>
            <person name="Mikhailova N."/>
            <person name="Ivanova N."/>
            <person name="Mavromatis K."/>
            <person name="Pati A."/>
            <person name="Tapia R."/>
            <person name="Han C."/>
            <person name="Goodwin L."/>
            <person name="Chen A."/>
            <person name="Palaniappan K."/>
            <person name="Land M."/>
            <person name="Hauser L."/>
            <person name="Chang Y.J."/>
            <person name="Jeffries C.D."/>
            <person name="Brambilla E.M."/>
            <person name="Rohde M."/>
            <person name="Goker M."/>
            <person name="Detter J.C."/>
            <person name="Woyke T."/>
            <person name="Bristow J."/>
            <person name="Eisen J.A."/>
            <person name="Markowitz V."/>
            <person name="Hugenholtz P."/>
            <person name="Kyrpides N.C."/>
            <person name="Klenk H.P."/>
        </authorList>
    </citation>
    <scope>NUCLEOTIDE SEQUENCE [LARGE SCALE GENOMIC DNA]</scope>
    <source>
        <strain evidence="4">DSM 21211 / LMG 22137 / NRRL B-23946 / LB-34</strain>
    </source>
</reference>
<dbReference type="Proteomes" id="UP000008635">
    <property type="component" value="Chromosome"/>
</dbReference>
<dbReference type="PIRSF" id="PIRSF008459">
    <property type="entry name" value="UCP008459"/>
    <property type="match status" value="1"/>
</dbReference>
<gene>
    <name evidence="3" type="ordered locus">Deima_1961</name>
</gene>
<feature type="domain" description="A9CJY8-like N-terminal" evidence="2">
    <location>
        <begin position="10"/>
        <end position="53"/>
    </location>
</feature>
<dbReference type="Gene3D" id="3.30.2130.10">
    <property type="entry name" value="VC0802-like"/>
    <property type="match status" value="1"/>
</dbReference>
<dbReference type="SUPFAM" id="SSF55021">
    <property type="entry name" value="ACT-like"/>
    <property type="match status" value="2"/>
</dbReference>
<dbReference type="STRING" id="709986.Deima_1961"/>
<proteinExistence type="predicted"/>
<dbReference type="eggNOG" id="COG3603">
    <property type="taxonomic scope" value="Bacteria"/>
</dbReference>
<evidence type="ECO:0000259" key="2">
    <source>
        <dbReference type="Pfam" id="PF21631"/>
    </source>
</evidence>
<dbReference type="OrthoDB" id="5615858at2"/>
<dbReference type="InterPro" id="IPR045865">
    <property type="entry name" value="ACT-like_dom_sf"/>
</dbReference>
<feature type="domain" description="CASTOR ACT" evidence="1">
    <location>
        <begin position="58"/>
        <end position="118"/>
    </location>
</feature>
<name>E8U967_DEIML</name>
<dbReference type="PANTHER" id="PTHR31131">
    <property type="entry name" value="CHROMOSOME 1, WHOLE GENOME SHOTGUN SEQUENCE"/>
    <property type="match status" value="1"/>
</dbReference>
<organism evidence="3 4">
    <name type="scientific">Deinococcus maricopensis (strain DSM 21211 / LMG 22137 / NRRL B-23946 / LB-34)</name>
    <dbReference type="NCBI Taxonomy" id="709986"/>
    <lineage>
        <taxon>Bacteria</taxon>
        <taxon>Thermotogati</taxon>
        <taxon>Deinococcota</taxon>
        <taxon>Deinococci</taxon>
        <taxon>Deinococcales</taxon>
        <taxon>Deinococcaceae</taxon>
        <taxon>Deinococcus</taxon>
    </lineage>
</organism>
<sequence length="128" mass="13531" precursor="true">MPLTLSVLPGVFAVAQLSPDAPPPVWAMQGDVWHVTRTDDELSVVTAEAHVPDGVRHEGGWAALKLHGPFAFHLTGVLASILNPLAAADIGIFALSTFNTDYVLVKAERLNDALGALRAAGHTLRAPH</sequence>
<dbReference type="KEGG" id="dmr:Deima_1961"/>
<dbReference type="InterPro" id="IPR027795">
    <property type="entry name" value="CASTOR_ACT_dom"/>
</dbReference>
<dbReference type="RefSeq" id="WP_013557111.1">
    <property type="nucleotide sequence ID" value="NC_014958.1"/>
</dbReference>
<dbReference type="Pfam" id="PF21631">
    <property type="entry name" value="A9CJY8-like_N"/>
    <property type="match status" value="1"/>
</dbReference>
<protein>
    <submittedName>
        <fullName evidence="3">Uncharacterized protein</fullName>
    </submittedName>
</protein>
<dbReference type="InterPro" id="IPR049447">
    <property type="entry name" value="A9CJY8-like_N"/>
</dbReference>
<evidence type="ECO:0000313" key="3">
    <source>
        <dbReference type="EMBL" id="ADV67606.1"/>
    </source>
</evidence>
<accession>E8U967</accession>
<dbReference type="PANTHER" id="PTHR31131:SF6">
    <property type="entry name" value="CASTOR ACT DOMAIN-CONTAINING PROTEIN"/>
    <property type="match status" value="1"/>
</dbReference>
<dbReference type="EMBL" id="CP002454">
    <property type="protein sequence ID" value="ADV67606.1"/>
    <property type="molecule type" value="Genomic_DNA"/>
</dbReference>
<dbReference type="InterPro" id="IPR051719">
    <property type="entry name" value="CASTOR_mTORC1"/>
</dbReference>
<dbReference type="HOGENOM" id="CLU_130568_0_0_0"/>
<evidence type="ECO:0000259" key="1">
    <source>
        <dbReference type="Pfam" id="PF13840"/>
    </source>
</evidence>
<dbReference type="Pfam" id="PF13840">
    <property type="entry name" value="ACT_7"/>
    <property type="match status" value="1"/>
</dbReference>
<evidence type="ECO:0000313" key="4">
    <source>
        <dbReference type="Proteomes" id="UP000008635"/>
    </source>
</evidence>
<dbReference type="InterPro" id="IPR016540">
    <property type="entry name" value="UCP008459"/>
</dbReference>
<keyword evidence="4" id="KW-1185">Reference proteome</keyword>